<dbReference type="PROSITE" id="PS51257">
    <property type="entry name" value="PROKAR_LIPOPROTEIN"/>
    <property type="match status" value="1"/>
</dbReference>
<keyword evidence="1" id="KW-0732">Signal</keyword>
<proteinExistence type="predicted"/>
<dbReference type="Proteomes" id="UP000233782">
    <property type="component" value="Unassembled WGS sequence"/>
</dbReference>
<feature type="chain" id="PRO_5014826983" evidence="1">
    <location>
        <begin position="23"/>
        <end position="472"/>
    </location>
</feature>
<protein>
    <submittedName>
        <fullName evidence="2">SusD-like starch-binding protein associating with outer membrane</fullName>
    </submittedName>
</protein>
<evidence type="ECO:0000313" key="3">
    <source>
        <dbReference type="Proteomes" id="UP000233782"/>
    </source>
</evidence>
<dbReference type="EMBL" id="PJMU01000004">
    <property type="protein sequence ID" value="PKV62646.1"/>
    <property type="molecule type" value="Genomic_DNA"/>
</dbReference>
<dbReference type="Gene3D" id="1.25.40.390">
    <property type="match status" value="1"/>
</dbReference>
<dbReference type="SUPFAM" id="SSF48452">
    <property type="entry name" value="TPR-like"/>
    <property type="match status" value="1"/>
</dbReference>
<name>A0A2N3U7C6_9BACT</name>
<dbReference type="AlphaFoldDB" id="A0A2N3U7C6"/>
<dbReference type="InterPro" id="IPR011990">
    <property type="entry name" value="TPR-like_helical_dom_sf"/>
</dbReference>
<dbReference type="OrthoDB" id="622163at2"/>
<keyword evidence="3" id="KW-1185">Reference proteome</keyword>
<reference evidence="2 3" key="1">
    <citation type="submission" date="2017-12" db="EMBL/GenBank/DDBJ databases">
        <title>Genomic Encyclopedia of Type Strains, Phase III (KMG-III): the genomes of soil and plant-associated and newly described type strains.</title>
        <authorList>
            <person name="Whitman W."/>
        </authorList>
    </citation>
    <scope>NUCLEOTIDE SEQUENCE [LARGE SCALE GENOMIC DNA]</scope>
    <source>
        <strain evidence="2 3">LP43</strain>
    </source>
</reference>
<organism evidence="2 3">
    <name type="scientific">Pontibacter ramchanderi</name>
    <dbReference type="NCBI Taxonomy" id="1179743"/>
    <lineage>
        <taxon>Bacteria</taxon>
        <taxon>Pseudomonadati</taxon>
        <taxon>Bacteroidota</taxon>
        <taxon>Cytophagia</taxon>
        <taxon>Cytophagales</taxon>
        <taxon>Hymenobacteraceae</taxon>
        <taxon>Pontibacter</taxon>
    </lineage>
</organism>
<comment type="caution">
    <text evidence="2">The sequence shown here is derived from an EMBL/GenBank/DDBJ whole genome shotgun (WGS) entry which is preliminary data.</text>
</comment>
<gene>
    <name evidence="2" type="ORF">BD749_3527</name>
</gene>
<dbReference type="RefSeq" id="WP_101446835.1">
    <property type="nucleotide sequence ID" value="NZ_PJMU01000004.1"/>
</dbReference>
<feature type="signal peptide" evidence="1">
    <location>
        <begin position="1"/>
        <end position="22"/>
    </location>
</feature>
<accession>A0A2N3U7C6</accession>
<evidence type="ECO:0000256" key="1">
    <source>
        <dbReference type="SAM" id="SignalP"/>
    </source>
</evidence>
<evidence type="ECO:0000313" key="2">
    <source>
        <dbReference type="EMBL" id="PKV62646.1"/>
    </source>
</evidence>
<sequence length="472" mass="51611">MKKLYRYTLAFLLAGVSLGLQSCEDYFDLHDNPNLVSSPPLNAMLSTATHKTGLNSQRVAATTSFYVQYLASPVAGNATDTYQVVDLTGSWDAIYLAMADIYDMKQRGVEEGASDYVGVANILMAYHLNLVIDHWGDGPYSEAFNNSTLTPRFDSSQDLYAEALQLLDEGIAELNKTDSRVTLSKADDLIHGGDKTKWIRTANAFKARLLNKVSKLPSYNPAAVLSAVENSYQSNADDAQMAVFVDINPWAAVARSNTSLVLGGWLSEQLVNHLNGSTYGVVDPRLTRITDPTVAGTFVGTPNGVGNVGPANNTIRDEVYISRNSPLTGDLAPITIASYAEMKFVEAEAAFRAGNRQRAYDAYIAGITAHMNKVGVPAGERDAYLSNPAVGVGAANLTLDLIFKEKYVVTYLNAEAWTDARRYDYQYASFELPANADLSTFIRRIAYPQGETSKNPNTPDSPVLSERLWWDQ</sequence>
<dbReference type="InterPro" id="IPR041662">
    <property type="entry name" value="SusD-like_2"/>
</dbReference>
<dbReference type="Pfam" id="PF12771">
    <property type="entry name" value="SusD-like_2"/>
    <property type="match status" value="1"/>
</dbReference>